<dbReference type="EMBL" id="BMIQ01000001">
    <property type="protein sequence ID" value="GGD89041.1"/>
    <property type="molecule type" value="Genomic_DNA"/>
</dbReference>
<feature type="region of interest" description="Disordered" evidence="1">
    <location>
        <begin position="1"/>
        <end position="23"/>
    </location>
</feature>
<feature type="compositionally biased region" description="Basic and acidic residues" evidence="1">
    <location>
        <begin position="1"/>
        <end position="11"/>
    </location>
</feature>
<keyword evidence="3" id="KW-1185">Reference proteome</keyword>
<gene>
    <name evidence="2" type="ORF">GCM10011390_04750</name>
</gene>
<reference evidence="2" key="2">
    <citation type="submission" date="2020-09" db="EMBL/GenBank/DDBJ databases">
        <authorList>
            <person name="Sun Q."/>
            <person name="Zhou Y."/>
        </authorList>
    </citation>
    <scope>NUCLEOTIDE SEQUENCE</scope>
    <source>
        <strain evidence="2">CGMCC 1.15367</strain>
    </source>
</reference>
<accession>A0A916ZD71</accession>
<organism evidence="2 3">
    <name type="scientific">Aureimonas endophytica</name>
    <dbReference type="NCBI Taxonomy" id="2027858"/>
    <lineage>
        <taxon>Bacteria</taxon>
        <taxon>Pseudomonadati</taxon>
        <taxon>Pseudomonadota</taxon>
        <taxon>Alphaproteobacteria</taxon>
        <taxon>Hyphomicrobiales</taxon>
        <taxon>Aurantimonadaceae</taxon>
        <taxon>Aureimonas</taxon>
    </lineage>
</organism>
<reference evidence="2" key="1">
    <citation type="journal article" date="2014" name="Int. J. Syst. Evol. Microbiol.">
        <title>Complete genome sequence of Corynebacterium casei LMG S-19264T (=DSM 44701T), isolated from a smear-ripened cheese.</title>
        <authorList>
            <consortium name="US DOE Joint Genome Institute (JGI-PGF)"/>
            <person name="Walter F."/>
            <person name="Albersmeier A."/>
            <person name="Kalinowski J."/>
            <person name="Ruckert C."/>
        </authorList>
    </citation>
    <scope>NUCLEOTIDE SEQUENCE</scope>
    <source>
        <strain evidence="2">CGMCC 1.15367</strain>
    </source>
</reference>
<dbReference type="AlphaFoldDB" id="A0A916ZD71"/>
<name>A0A916ZD71_9HYPH</name>
<evidence type="ECO:0000313" key="2">
    <source>
        <dbReference type="EMBL" id="GGD89041.1"/>
    </source>
</evidence>
<sequence>MTRGLGEHGENEEPQLAVVEGPPATAPPFVMRAAMPPMMAVRMMIAVAFGMEEMRVAPVMMIVFHDSDIYRDMFAIKIYRNIFRAAGIVLAGALRKVEQSAAVWSARAMQRCS</sequence>
<proteinExistence type="predicted"/>
<dbReference type="Proteomes" id="UP000644699">
    <property type="component" value="Unassembled WGS sequence"/>
</dbReference>
<evidence type="ECO:0000256" key="1">
    <source>
        <dbReference type="SAM" id="MobiDB-lite"/>
    </source>
</evidence>
<protein>
    <submittedName>
        <fullName evidence="2">Uncharacterized protein</fullName>
    </submittedName>
</protein>
<evidence type="ECO:0000313" key="3">
    <source>
        <dbReference type="Proteomes" id="UP000644699"/>
    </source>
</evidence>
<comment type="caution">
    <text evidence="2">The sequence shown here is derived from an EMBL/GenBank/DDBJ whole genome shotgun (WGS) entry which is preliminary data.</text>
</comment>